<dbReference type="Proteomes" id="UP000198926">
    <property type="component" value="Unassembled WGS sequence"/>
</dbReference>
<evidence type="ECO:0000259" key="1">
    <source>
        <dbReference type="Pfam" id="PF20056"/>
    </source>
</evidence>
<dbReference type="Pfam" id="PF20056">
    <property type="entry name" value="DUF6455"/>
    <property type="match status" value="1"/>
</dbReference>
<protein>
    <recommendedName>
        <fullName evidence="1">DUF6455 domain-containing protein</fullName>
    </recommendedName>
</protein>
<evidence type="ECO:0000313" key="3">
    <source>
        <dbReference type="Proteomes" id="UP000198926"/>
    </source>
</evidence>
<organism evidence="2 3">
    <name type="scientific">Yoonia litorea</name>
    <dbReference type="NCBI Taxonomy" id="1123755"/>
    <lineage>
        <taxon>Bacteria</taxon>
        <taxon>Pseudomonadati</taxon>
        <taxon>Pseudomonadota</taxon>
        <taxon>Alphaproteobacteria</taxon>
        <taxon>Rhodobacterales</taxon>
        <taxon>Paracoccaceae</taxon>
        <taxon>Yoonia</taxon>
    </lineage>
</organism>
<dbReference type="RefSeq" id="WP_090206924.1">
    <property type="nucleotide sequence ID" value="NZ_FOZM01000001.1"/>
</dbReference>
<reference evidence="2 3" key="1">
    <citation type="submission" date="2016-10" db="EMBL/GenBank/DDBJ databases">
        <authorList>
            <person name="de Groot N.N."/>
        </authorList>
    </citation>
    <scope>NUCLEOTIDE SEQUENCE [LARGE SCALE GENOMIC DNA]</scope>
    <source>
        <strain evidence="2 3">DSM 29433</strain>
    </source>
</reference>
<keyword evidence="3" id="KW-1185">Reference proteome</keyword>
<dbReference type="EMBL" id="FOZM01000001">
    <property type="protein sequence ID" value="SFS15934.1"/>
    <property type="molecule type" value="Genomic_DNA"/>
</dbReference>
<dbReference type="AlphaFoldDB" id="A0A1I6MJU0"/>
<sequence length="84" mass="9377">MQTLGNARDHFWRVIKMAKANRVNLSNALDDGAITVEDYAAMITGCRGCTQVDRCDRLLQDAPRLGEAPEYCVNRETFAELKTG</sequence>
<evidence type="ECO:0000313" key="2">
    <source>
        <dbReference type="EMBL" id="SFS15934.1"/>
    </source>
</evidence>
<accession>A0A1I6MJU0</accession>
<dbReference type="OrthoDB" id="7689275at2"/>
<dbReference type="STRING" id="1123755.SAMN05444714_1929"/>
<dbReference type="InterPro" id="IPR045601">
    <property type="entry name" value="DUF6455"/>
</dbReference>
<gene>
    <name evidence="2" type="ORF">SAMN05444714_1929</name>
</gene>
<feature type="domain" description="DUF6455" evidence="1">
    <location>
        <begin position="1"/>
        <end position="83"/>
    </location>
</feature>
<proteinExistence type="predicted"/>
<name>A0A1I6MJU0_9RHOB</name>